<name>A0A6M3K9S6_9ZZZZ</name>
<dbReference type="EMBL" id="MT142336">
    <property type="protein sequence ID" value="QJA78428.1"/>
    <property type="molecule type" value="Genomic_DNA"/>
</dbReference>
<evidence type="ECO:0000313" key="1">
    <source>
        <dbReference type="EMBL" id="QJA78428.1"/>
    </source>
</evidence>
<sequence>MFDQLGAGTKTAAENSKSMVQLAADIASFHNVAGGAEAVLNAMMSAFRGEYDALQRYIPTIKAASVEQLALAETGKKSAKELTELEKATAAMHLIMRDAGAATGDFARTSDQLANQQRILEANITDTLSTIGDGLKPMVTLLYREINNWFIANQNIIKQKMPELILYTADALALAVIGVRAFHNAWLGIKLVAATVFEALNIGVEGLMQSLRLALFPLDKIYDLMVRLGVMKDNPIDGIMEAMRDWTAASGDVKIEIINDIIDVNDGYEATIGRIADMRAELSQFGKVSETVNEEIIKQNKELTEDIIKKSKHRSKIESDAMKESVALIAAELQEEKKSADERIKLEQDVARVAIDIRNDAAVKQIRATKTVTDGIRDGLRKMVADYGTAYDSAFLMTQQFANAAKNSISDGLFGLLKGDMDSFKDAWQSFTDSLLRVFTDMLADMAAKWAANQVIQWLGGSPVDGSGGGLGGSGGGTVANAVVNSAVSQGVKAAAKAVAGWLAPSAGAGTATTGITAGGAYGSGYIGYGGVALGSGGAGAAGAGTAGASGASSSGAAMGGAAAAATVGAALAGAVMLKYTHQPVEWAMNKITGGWWGGGKEYSPKEWERRMDWVRSGGPAIRDASAVPSMSNPLPKALTQYYHGGGIVGEVPAVLEKGEGVFTKGQMKAMGSPGPINITVQVGSEEFEAIIANVADGVRVKAERRNMGVRRLYG</sequence>
<dbReference type="AlphaFoldDB" id="A0A6M3K9S6"/>
<proteinExistence type="predicted"/>
<accession>A0A6M3K9S6</accession>
<gene>
    <name evidence="1" type="ORF">MM415A01072_0015</name>
</gene>
<reference evidence="1" key="1">
    <citation type="submission" date="2020-03" db="EMBL/GenBank/DDBJ databases">
        <title>The deep terrestrial virosphere.</title>
        <authorList>
            <person name="Holmfeldt K."/>
            <person name="Nilsson E."/>
            <person name="Simone D."/>
            <person name="Lopez-Fernandez M."/>
            <person name="Wu X."/>
            <person name="de Brujin I."/>
            <person name="Lundin D."/>
            <person name="Andersson A."/>
            <person name="Bertilsson S."/>
            <person name="Dopson M."/>
        </authorList>
    </citation>
    <scope>NUCLEOTIDE SEQUENCE</scope>
    <source>
        <strain evidence="1">MM415A01072</strain>
    </source>
</reference>
<organism evidence="1">
    <name type="scientific">viral metagenome</name>
    <dbReference type="NCBI Taxonomy" id="1070528"/>
    <lineage>
        <taxon>unclassified sequences</taxon>
        <taxon>metagenomes</taxon>
        <taxon>organismal metagenomes</taxon>
    </lineage>
</organism>
<protein>
    <submittedName>
        <fullName evidence="1">Putative tail tape measure protein</fullName>
    </submittedName>
</protein>